<dbReference type="InParanoid" id="G0QYT3"/>
<feature type="region of interest" description="Disordered" evidence="4">
    <location>
        <begin position="228"/>
        <end position="333"/>
    </location>
</feature>
<sequence length="333" mass="37256">MKFNISYPVTGGQKCIEIDDDKKCNVFMDKRIGQEVQADSLGDEFKGYVFKIAGGNDKQGFPMKQGVFAKGRVRLLLSAGHSCFTERRSGFKKRKSVRGCIVGPDMRVLALQVVKKGEKEIEGVTDVNLPRKLGPKRANKIKKLFGLKKEDDQILVKKSVIRRTFKSGTGKERVKCTKIQRLITPERLRRKRVYLLEKKSRSQKTKAAREEYEKFLVEWRKQRNTTAQKVIEEPKKTVPVAADNKNNKNAPVQKQPVVNKKQQPLAKNTTAVQQTAAQKKTAPVPAKASAATTQKAPVQKAPVAEKKAPVAEKKAPVAEKKAPVPTEKKTGKK</sequence>
<dbReference type="GO" id="GO:1990904">
    <property type="term" value="C:ribonucleoprotein complex"/>
    <property type="evidence" value="ECO:0007669"/>
    <property type="project" value="UniProtKB-KW"/>
</dbReference>
<dbReference type="InterPro" id="IPR018282">
    <property type="entry name" value="Ribosomal_eS6_CS"/>
</dbReference>
<evidence type="ECO:0000313" key="6">
    <source>
        <dbReference type="Proteomes" id="UP000008983"/>
    </source>
</evidence>
<dbReference type="STRING" id="857967.G0QYT3"/>
<gene>
    <name evidence="5" type="ORF">IMG5_152090</name>
</gene>
<evidence type="ECO:0000256" key="1">
    <source>
        <dbReference type="ARBA" id="ARBA00009312"/>
    </source>
</evidence>
<dbReference type="PANTHER" id="PTHR11502">
    <property type="entry name" value="40S RIBOSOMAL PROTEIN S6"/>
    <property type="match status" value="1"/>
</dbReference>
<evidence type="ECO:0008006" key="7">
    <source>
        <dbReference type="Google" id="ProtNLM"/>
    </source>
</evidence>
<dbReference type="GO" id="GO:0006412">
    <property type="term" value="P:translation"/>
    <property type="evidence" value="ECO:0007669"/>
    <property type="project" value="InterPro"/>
</dbReference>
<evidence type="ECO:0000256" key="3">
    <source>
        <dbReference type="ARBA" id="ARBA00023274"/>
    </source>
</evidence>
<dbReference type="AlphaFoldDB" id="G0QYT3"/>
<dbReference type="GO" id="GO:0003735">
    <property type="term" value="F:structural constituent of ribosome"/>
    <property type="evidence" value="ECO:0007669"/>
    <property type="project" value="InterPro"/>
</dbReference>
<dbReference type="OMA" id="YVITHEK"/>
<comment type="similarity">
    <text evidence="1">Belongs to the eukaryotic ribosomal protein eS6 family.</text>
</comment>
<evidence type="ECO:0000256" key="2">
    <source>
        <dbReference type="ARBA" id="ARBA00022980"/>
    </source>
</evidence>
<dbReference type="GO" id="GO:0005840">
    <property type="term" value="C:ribosome"/>
    <property type="evidence" value="ECO:0007669"/>
    <property type="project" value="UniProtKB-KW"/>
</dbReference>
<reference evidence="5 6" key="1">
    <citation type="submission" date="2011-07" db="EMBL/GenBank/DDBJ databases">
        <authorList>
            <person name="Coyne R."/>
            <person name="Brami D."/>
            <person name="Johnson J."/>
            <person name="Hostetler J."/>
            <person name="Hannick L."/>
            <person name="Clark T."/>
            <person name="Cassidy-Hanley D."/>
            <person name="Inman J."/>
        </authorList>
    </citation>
    <scope>NUCLEOTIDE SEQUENCE [LARGE SCALE GENOMIC DNA]</scope>
    <source>
        <strain evidence="5 6">G5</strain>
    </source>
</reference>
<dbReference type="PROSITE" id="PS00578">
    <property type="entry name" value="RIBOSOMAL_S6E"/>
    <property type="match status" value="1"/>
</dbReference>
<dbReference type="Pfam" id="PF01092">
    <property type="entry name" value="Ribosomal_S6e"/>
    <property type="match status" value="1"/>
</dbReference>
<keyword evidence="6" id="KW-1185">Reference proteome</keyword>
<evidence type="ECO:0000313" key="5">
    <source>
        <dbReference type="EMBL" id="EGR29608.1"/>
    </source>
</evidence>
<name>G0QYT3_ICHMU</name>
<protein>
    <recommendedName>
        <fullName evidence="7">40S ribosomal protein S6</fullName>
    </recommendedName>
</protein>
<dbReference type="Proteomes" id="UP000008983">
    <property type="component" value="Unassembled WGS sequence"/>
</dbReference>
<feature type="compositionally biased region" description="Low complexity" evidence="4">
    <location>
        <begin position="251"/>
        <end position="282"/>
    </location>
</feature>
<keyword evidence="3" id="KW-0687">Ribonucleoprotein</keyword>
<dbReference type="RefSeq" id="XP_004030844.1">
    <property type="nucleotide sequence ID" value="XM_004030796.1"/>
</dbReference>
<keyword evidence="2" id="KW-0689">Ribosomal protein</keyword>
<dbReference type="Gene3D" id="1.20.5.2650">
    <property type="match status" value="1"/>
</dbReference>
<dbReference type="GeneID" id="14905726"/>
<dbReference type="FunCoup" id="G0QYT3">
    <property type="interactions" value="518"/>
</dbReference>
<dbReference type="OrthoDB" id="304188at2759"/>
<accession>G0QYT3</accession>
<feature type="compositionally biased region" description="Basic and acidic residues" evidence="4">
    <location>
        <begin position="303"/>
        <end position="333"/>
    </location>
</feature>
<dbReference type="eggNOG" id="KOG1646">
    <property type="taxonomic scope" value="Eukaryota"/>
</dbReference>
<dbReference type="SMART" id="SM01405">
    <property type="entry name" value="Ribosomal_S6e"/>
    <property type="match status" value="1"/>
</dbReference>
<organism evidence="5 6">
    <name type="scientific">Ichthyophthirius multifiliis</name>
    <name type="common">White spot disease agent</name>
    <name type="synonym">Ich</name>
    <dbReference type="NCBI Taxonomy" id="5932"/>
    <lineage>
        <taxon>Eukaryota</taxon>
        <taxon>Sar</taxon>
        <taxon>Alveolata</taxon>
        <taxon>Ciliophora</taxon>
        <taxon>Intramacronucleata</taxon>
        <taxon>Oligohymenophorea</taxon>
        <taxon>Hymenostomatida</taxon>
        <taxon>Ophryoglenina</taxon>
        <taxon>Ichthyophthirius</taxon>
    </lineage>
</organism>
<dbReference type="EMBL" id="GL984126">
    <property type="protein sequence ID" value="EGR29608.1"/>
    <property type="molecule type" value="Genomic_DNA"/>
</dbReference>
<dbReference type="InterPro" id="IPR001377">
    <property type="entry name" value="Ribosomal_eS6"/>
</dbReference>
<proteinExistence type="inferred from homology"/>
<evidence type="ECO:0000256" key="4">
    <source>
        <dbReference type="SAM" id="MobiDB-lite"/>
    </source>
</evidence>